<protein>
    <recommendedName>
        <fullName evidence="3">DUF2612 domain-containing protein</fullName>
    </recommendedName>
</protein>
<sequence length="212" mass="22841">MINLHDVMALLPDVIDKEDSRFAQLVSVWLEQMNEIRATVERISAWKSIDQAEGAALDDIGGNLGQPRGQATDEIYRILLRSKLARMNASGDIDSIIGVLALALNADPSVLAIREKQNDAHDPEPAAIQVVKVPYEQLNRVGMSPAQFVRLVQSVTSAGVSVAQVDLSGTFELSSVVDNPEQSEHGLADEAMTVGGTLGDVYTPGHDYPIPV</sequence>
<gene>
    <name evidence="1" type="ORF">DQX05_10080</name>
</gene>
<dbReference type="RefSeq" id="WP_119793190.1">
    <property type="nucleotide sequence ID" value="NZ_QYZD01000007.1"/>
</dbReference>
<dbReference type="AlphaFoldDB" id="A0A3A3H488"/>
<evidence type="ECO:0008006" key="3">
    <source>
        <dbReference type="Google" id="ProtNLM"/>
    </source>
</evidence>
<dbReference type="EMBL" id="QYZD01000007">
    <property type="protein sequence ID" value="RJG24210.1"/>
    <property type="molecule type" value="Genomic_DNA"/>
</dbReference>
<comment type="caution">
    <text evidence="1">The sequence shown here is derived from an EMBL/GenBank/DDBJ whole genome shotgun (WGS) entry which is preliminary data.</text>
</comment>
<reference evidence="1 2" key="1">
    <citation type="submission" date="2018-09" db="EMBL/GenBank/DDBJ databases">
        <title>Paenibacillus SK2017-BO5.</title>
        <authorList>
            <person name="Piskunova J.V."/>
            <person name="Dubiley S.A."/>
            <person name="Severinov K.V."/>
        </authorList>
    </citation>
    <scope>NUCLEOTIDE SEQUENCE [LARGE SCALE GENOMIC DNA]</scope>
    <source>
        <strain evidence="1 2">BO5</strain>
    </source>
</reference>
<dbReference type="Proteomes" id="UP000266177">
    <property type="component" value="Unassembled WGS sequence"/>
</dbReference>
<name>A0A3A3H488_PANTH</name>
<evidence type="ECO:0000313" key="2">
    <source>
        <dbReference type="Proteomes" id="UP000266177"/>
    </source>
</evidence>
<organism evidence="1 2">
    <name type="scientific">Paenibacillus thiaminolyticus</name>
    <name type="common">Bacillus thiaminolyticus</name>
    <dbReference type="NCBI Taxonomy" id="49283"/>
    <lineage>
        <taxon>Bacteria</taxon>
        <taxon>Bacillati</taxon>
        <taxon>Bacillota</taxon>
        <taxon>Bacilli</taxon>
        <taxon>Bacillales</taxon>
        <taxon>Paenibacillaceae</taxon>
        <taxon>Paenibacillus</taxon>
    </lineage>
</organism>
<dbReference type="OrthoDB" id="2087266at2"/>
<proteinExistence type="predicted"/>
<evidence type="ECO:0000313" key="1">
    <source>
        <dbReference type="EMBL" id="RJG24210.1"/>
    </source>
</evidence>
<accession>A0A3A3H488</accession>